<comment type="catalytic activity">
    <reaction evidence="6">
        <text>malonate + ATP + CoA = malonyl-CoA + AMP + diphosphate</text>
        <dbReference type="Rhea" id="RHEA:32139"/>
        <dbReference type="ChEBI" id="CHEBI:15792"/>
        <dbReference type="ChEBI" id="CHEBI:30616"/>
        <dbReference type="ChEBI" id="CHEBI:33019"/>
        <dbReference type="ChEBI" id="CHEBI:57287"/>
        <dbReference type="ChEBI" id="CHEBI:57384"/>
        <dbReference type="ChEBI" id="CHEBI:456215"/>
        <dbReference type="EC" id="6.2.1.76"/>
    </reaction>
    <physiologicalReaction direction="left-to-right" evidence="6">
        <dbReference type="Rhea" id="RHEA:32140"/>
    </physiologicalReaction>
</comment>
<gene>
    <name evidence="13" type="ORF">GDO54_002452</name>
</gene>
<evidence type="ECO:0000256" key="6">
    <source>
        <dbReference type="ARBA" id="ARBA00051573"/>
    </source>
</evidence>
<dbReference type="GO" id="GO:0090410">
    <property type="term" value="P:malonate catabolic process"/>
    <property type="evidence" value="ECO:0007669"/>
    <property type="project" value="UniProtKB-ARBA"/>
</dbReference>
<evidence type="ECO:0000256" key="9">
    <source>
        <dbReference type="ARBA" id="ARBA00067560"/>
    </source>
</evidence>
<comment type="similarity">
    <text evidence="1">Belongs to the ATP-dependent AMP-binding enzyme family.</text>
</comment>
<dbReference type="Pfam" id="PF00501">
    <property type="entry name" value="AMP-binding"/>
    <property type="match status" value="1"/>
</dbReference>
<evidence type="ECO:0000256" key="5">
    <source>
        <dbReference type="ARBA" id="ARBA00048666"/>
    </source>
</evidence>
<evidence type="ECO:0000256" key="1">
    <source>
        <dbReference type="ARBA" id="ARBA00006432"/>
    </source>
</evidence>
<feature type="domain" description="AMP-binding enzyme C-terminal" evidence="12">
    <location>
        <begin position="480"/>
        <end position="555"/>
    </location>
</feature>
<dbReference type="FunFam" id="3.40.50.12780:FF:000030">
    <property type="entry name" value="Acyl-CoA synthetase family member 3"/>
    <property type="match status" value="1"/>
</dbReference>
<dbReference type="Proteomes" id="UP001181693">
    <property type="component" value="Unassembled WGS sequence"/>
</dbReference>
<keyword evidence="4" id="KW-0443">Lipid metabolism</keyword>
<evidence type="ECO:0000256" key="7">
    <source>
        <dbReference type="ARBA" id="ARBA00055210"/>
    </source>
</evidence>
<keyword evidence="2" id="KW-0436">Ligase</keyword>
<keyword evidence="3" id="KW-0276">Fatty acid metabolism</keyword>
<dbReference type="EMBL" id="DYDO01000010">
    <property type="protein sequence ID" value="DBA16925.1"/>
    <property type="molecule type" value="Genomic_DNA"/>
</dbReference>
<comment type="function">
    <text evidence="7">Catalyzes the initial reaction in intramitochondrial fatty acid synthesis, by activating malonate and methylmalonate, but not acetate, into their respective CoA thioester. May have some preference toward very-long-chain substrates.</text>
</comment>
<dbReference type="Gene3D" id="3.30.300.30">
    <property type="match status" value="1"/>
</dbReference>
<dbReference type="GO" id="GO:0031956">
    <property type="term" value="F:medium-chain fatty acid-CoA ligase activity"/>
    <property type="evidence" value="ECO:0007669"/>
    <property type="project" value="TreeGrafter"/>
</dbReference>
<dbReference type="PANTHER" id="PTHR43201:SF8">
    <property type="entry name" value="ACYL-COA SYNTHETASE FAMILY MEMBER 3"/>
    <property type="match status" value="1"/>
</dbReference>
<dbReference type="InterPro" id="IPR042099">
    <property type="entry name" value="ANL_N_sf"/>
</dbReference>
<evidence type="ECO:0000313" key="13">
    <source>
        <dbReference type="EMBL" id="DBA16925.1"/>
    </source>
</evidence>
<dbReference type="GO" id="GO:0005739">
    <property type="term" value="C:mitochondrion"/>
    <property type="evidence" value="ECO:0007669"/>
    <property type="project" value="UniProtKB-ARBA"/>
</dbReference>
<evidence type="ECO:0000256" key="3">
    <source>
        <dbReference type="ARBA" id="ARBA00022832"/>
    </source>
</evidence>
<evidence type="ECO:0000256" key="2">
    <source>
        <dbReference type="ARBA" id="ARBA00022598"/>
    </source>
</evidence>
<dbReference type="PANTHER" id="PTHR43201">
    <property type="entry name" value="ACYL-COA SYNTHETASE"/>
    <property type="match status" value="1"/>
</dbReference>
<reference evidence="13" key="1">
    <citation type="thesis" date="2020" institute="ProQuest LLC" country="789 East Eisenhower Parkway, Ann Arbor, MI, USA">
        <title>Comparative Genomics and Chromosome Evolution.</title>
        <authorList>
            <person name="Mudd A.B."/>
        </authorList>
    </citation>
    <scope>NUCLEOTIDE SEQUENCE</scope>
    <source>
        <strain evidence="13">1538</strain>
        <tissue evidence="13">Blood</tissue>
    </source>
</reference>
<dbReference type="EC" id="6.2.1.76" evidence="8"/>
<evidence type="ECO:0000313" key="14">
    <source>
        <dbReference type="Proteomes" id="UP001181693"/>
    </source>
</evidence>
<accession>A0AAV2ZW98</accession>
<dbReference type="SUPFAM" id="SSF56801">
    <property type="entry name" value="Acetyl-CoA synthetase-like"/>
    <property type="match status" value="1"/>
</dbReference>
<comment type="caution">
    <text evidence="13">The sequence shown here is derived from an EMBL/GenBank/DDBJ whole genome shotgun (WGS) entry which is preliminary data.</text>
</comment>
<dbReference type="InterPro" id="IPR045851">
    <property type="entry name" value="AMP-bd_C_sf"/>
</dbReference>
<evidence type="ECO:0000259" key="11">
    <source>
        <dbReference type="Pfam" id="PF00501"/>
    </source>
</evidence>
<dbReference type="PROSITE" id="PS00455">
    <property type="entry name" value="AMP_BINDING"/>
    <property type="match status" value="1"/>
</dbReference>
<dbReference type="GO" id="GO:0090409">
    <property type="term" value="F:malonyl-CoA synthetase activity"/>
    <property type="evidence" value="ECO:0007669"/>
    <property type="project" value="UniProtKB-EC"/>
</dbReference>
<feature type="domain" description="AMP-dependent synthetase/ligase" evidence="11">
    <location>
        <begin position="41"/>
        <end position="429"/>
    </location>
</feature>
<dbReference type="InterPro" id="IPR025110">
    <property type="entry name" value="AMP-bd_C"/>
</dbReference>
<dbReference type="Gene3D" id="3.40.50.12780">
    <property type="entry name" value="N-terminal domain of ligase-like"/>
    <property type="match status" value="1"/>
</dbReference>
<dbReference type="InterPro" id="IPR000873">
    <property type="entry name" value="AMP-dep_synth/lig_dom"/>
</dbReference>
<dbReference type="CDD" id="cd05941">
    <property type="entry name" value="MCS"/>
    <property type="match status" value="1"/>
</dbReference>
<protein>
    <recommendedName>
        <fullName evidence="9">Malonate--CoA ligase ACSF3, mitochondrial</fullName>
        <ecNumber evidence="8">6.2.1.76</ecNumber>
    </recommendedName>
    <alternativeName>
        <fullName evidence="10">Acyl-CoA synthetase family member 3</fullName>
    </alternativeName>
</protein>
<evidence type="ECO:0000256" key="10">
    <source>
        <dbReference type="ARBA" id="ARBA00078916"/>
    </source>
</evidence>
<sequence>MAARYRFLVRQLRLCYLRIPLCSNYTQISSHGQAWGPVFYKAPKYGNRIALVDQHGEHSYQDLYRRSCALSKQITSLLGNPSNEAPPERVSFLCPNDSSYVVCQWAAWMSGAIGVPMYRNHPPPELEYILQDSQSALVLAETRYADVVSPLAEKLGIAKLVVPESAHFSQSGEVIEENAPEFDLNWKERGAMIIYTSGTTGRPKGVLSTHHNLGAMVTALVEEWAWTKTDRILHVLPLHHVHGVVNKLLCPLWVGATCVMLPEFCPQKVWEHFLSRDIPSINVFMAVPTIYSKLIEYYDRHLYSPHNKDFVRAVCQEKIRLMVSGSSALPVPILERWREMTGHTLLERYGMTEIGMALTNPLNERVPGSVGNPLPGVQVRIATEVAQKHGVSYTVLAEGDVDGTKVSSELQDKEGELQVRGPAVFKEYWNKEKETREAFTHDGWFKTGDTAMYKDGSYWILGRTSVDIIKSGGYKISALEVERHLLAHPSITDVAVIGAPDVTWGQRLSAIVKLRDGHTLTLTELKQWARAFMAPYCIPAELIQVEEIPRNQMGKINKKQLLSLFYLKQEVGNQNIPA</sequence>
<name>A0AAV2ZW98_PYXAD</name>
<keyword evidence="14" id="KW-1185">Reference proteome</keyword>
<dbReference type="Pfam" id="PF13193">
    <property type="entry name" value="AMP-binding_C"/>
    <property type="match status" value="1"/>
</dbReference>
<dbReference type="FunFam" id="3.30.300.30:FF:000031">
    <property type="entry name" value="Acyl-CoA synthetase family member 3"/>
    <property type="match status" value="1"/>
</dbReference>
<proteinExistence type="inferred from homology"/>
<dbReference type="AlphaFoldDB" id="A0AAV2ZW98"/>
<organism evidence="13 14">
    <name type="scientific">Pyxicephalus adspersus</name>
    <name type="common">African bullfrog</name>
    <dbReference type="NCBI Taxonomy" id="30357"/>
    <lineage>
        <taxon>Eukaryota</taxon>
        <taxon>Metazoa</taxon>
        <taxon>Chordata</taxon>
        <taxon>Craniata</taxon>
        <taxon>Vertebrata</taxon>
        <taxon>Euteleostomi</taxon>
        <taxon>Amphibia</taxon>
        <taxon>Batrachia</taxon>
        <taxon>Anura</taxon>
        <taxon>Neobatrachia</taxon>
        <taxon>Ranoidea</taxon>
        <taxon>Pyxicephalidae</taxon>
        <taxon>Pyxicephalinae</taxon>
        <taxon>Pyxicephalus</taxon>
    </lineage>
</organism>
<evidence type="ECO:0000256" key="4">
    <source>
        <dbReference type="ARBA" id="ARBA00023098"/>
    </source>
</evidence>
<comment type="catalytic activity">
    <reaction evidence="5">
        <text>tetracosanoate + ATP + CoA = tetracosanoyl-CoA + AMP + diphosphate</text>
        <dbReference type="Rhea" id="RHEA:33639"/>
        <dbReference type="ChEBI" id="CHEBI:30616"/>
        <dbReference type="ChEBI" id="CHEBI:31014"/>
        <dbReference type="ChEBI" id="CHEBI:33019"/>
        <dbReference type="ChEBI" id="CHEBI:57287"/>
        <dbReference type="ChEBI" id="CHEBI:65052"/>
        <dbReference type="ChEBI" id="CHEBI:456215"/>
    </reaction>
    <physiologicalReaction direction="left-to-right" evidence="5">
        <dbReference type="Rhea" id="RHEA:33640"/>
    </physiologicalReaction>
</comment>
<evidence type="ECO:0000259" key="12">
    <source>
        <dbReference type="Pfam" id="PF13193"/>
    </source>
</evidence>
<evidence type="ECO:0000256" key="8">
    <source>
        <dbReference type="ARBA" id="ARBA00066540"/>
    </source>
</evidence>
<dbReference type="GO" id="GO:0006633">
    <property type="term" value="P:fatty acid biosynthetic process"/>
    <property type="evidence" value="ECO:0007669"/>
    <property type="project" value="UniProtKB-ARBA"/>
</dbReference>
<dbReference type="InterPro" id="IPR020845">
    <property type="entry name" value="AMP-binding_CS"/>
</dbReference>